<sequence length="151" mass="17529">MFSLIVFTNASVFPPAGTRSTSDVRCNHLLYWSSQFEILYLRPEKMEETQQRCMGSIASISDNSAYTQSSREGKVMKLYSQLRVENTWQLEKQVGEDNQKDLEKFERAKNVSTEAEEVTVRSLESLLLFLFDTKQQQKQNKWSSISKLMQP</sequence>
<protein>
    <submittedName>
        <fullName evidence="1">Uncharacterized protein</fullName>
    </submittedName>
</protein>
<reference evidence="1 2" key="1">
    <citation type="journal article" date="2023" name="Life. Sci Alliance">
        <title>Evolutionary insights into 3D genome organization and epigenetic landscape of Vigna mungo.</title>
        <authorList>
            <person name="Junaid A."/>
            <person name="Singh B."/>
            <person name="Bhatia S."/>
        </authorList>
    </citation>
    <scope>NUCLEOTIDE SEQUENCE [LARGE SCALE GENOMIC DNA]</scope>
    <source>
        <strain evidence="1">Urdbean</strain>
    </source>
</reference>
<dbReference type="Proteomes" id="UP001374535">
    <property type="component" value="Chromosome 2"/>
</dbReference>
<accession>A0AAQ3P4F7</accession>
<dbReference type="Pfam" id="PF03087">
    <property type="entry name" value="BPS1"/>
    <property type="match status" value="1"/>
</dbReference>
<organism evidence="1 2">
    <name type="scientific">Vigna mungo</name>
    <name type="common">Black gram</name>
    <name type="synonym">Phaseolus mungo</name>
    <dbReference type="NCBI Taxonomy" id="3915"/>
    <lineage>
        <taxon>Eukaryota</taxon>
        <taxon>Viridiplantae</taxon>
        <taxon>Streptophyta</taxon>
        <taxon>Embryophyta</taxon>
        <taxon>Tracheophyta</taxon>
        <taxon>Spermatophyta</taxon>
        <taxon>Magnoliopsida</taxon>
        <taxon>eudicotyledons</taxon>
        <taxon>Gunneridae</taxon>
        <taxon>Pentapetalae</taxon>
        <taxon>rosids</taxon>
        <taxon>fabids</taxon>
        <taxon>Fabales</taxon>
        <taxon>Fabaceae</taxon>
        <taxon>Papilionoideae</taxon>
        <taxon>50 kb inversion clade</taxon>
        <taxon>NPAAA clade</taxon>
        <taxon>indigoferoid/millettioid clade</taxon>
        <taxon>Phaseoleae</taxon>
        <taxon>Vigna</taxon>
    </lineage>
</organism>
<keyword evidence="2" id="KW-1185">Reference proteome</keyword>
<name>A0AAQ3P4F7_VIGMU</name>
<dbReference type="GO" id="GO:0048367">
    <property type="term" value="P:shoot system development"/>
    <property type="evidence" value="ECO:0007669"/>
    <property type="project" value="InterPro"/>
</dbReference>
<gene>
    <name evidence="1" type="ORF">V8G54_008906</name>
</gene>
<dbReference type="GO" id="GO:0048364">
    <property type="term" value="P:root development"/>
    <property type="evidence" value="ECO:0007669"/>
    <property type="project" value="InterPro"/>
</dbReference>
<evidence type="ECO:0000313" key="2">
    <source>
        <dbReference type="Proteomes" id="UP001374535"/>
    </source>
</evidence>
<dbReference type="EMBL" id="CP144699">
    <property type="protein sequence ID" value="WVZ21584.1"/>
    <property type="molecule type" value="Genomic_DNA"/>
</dbReference>
<proteinExistence type="predicted"/>
<dbReference type="AlphaFoldDB" id="A0AAQ3P4F7"/>
<dbReference type="InterPro" id="IPR004320">
    <property type="entry name" value="BPS1_pln"/>
</dbReference>
<evidence type="ECO:0000313" key="1">
    <source>
        <dbReference type="EMBL" id="WVZ21584.1"/>
    </source>
</evidence>